<organism evidence="1 2">
    <name type="scientific">Amphiplicatus metriothermophilus</name>
    <dbReference type="NCBI Taxonomy" id="1519374"/>
    <lineage>
        <taxon>Bacteria</taxon>
        <taxon>Pseudomonadati</taxon>
        <taxon>Pseudomonadota</taxon>
        <taxon>Alphaproteobacteria</taxon>
        <taxon>Parvularculales</taxon>
        <taxon>Parvularculaceae</taxon>
        <taxon>Amphiplicatus</taxon>
    </lineage>
</organism>
<gene>
    <name evidence="1" type="ORF">SAMN06297382_2616</name>
</gene>
<dbReference type="Pfam" id="PF10116">
    <property type="entry name" value="Host_attach"/>
    <property type="match status" value="1"/>
</dbReference>
<dbReference type="InterPro" id="IPR019291">
    <property type="entry name" value="Host_attachment_protein"/>
</dbReference>
<accession>A0A239PY80</accession>
<dbReference type="RefSeq" id="WP_089413048.1">
    <property type="nucleotide sequence ID" value="NZ_FZQA01000007.1"/>
</dbReference>
<dbReference type="AlphaFoldDB" id="A0A239PY80"/>
<sequence>MRKITTAFATFDGASARAYIYERAKKRLTPLDGFPLEGARKPEFDSERPRVFQSVGEMRSAVEPQTDPEKELERAFVAGVARRLEAVRSKGGFDRLIVAAPPRVLGYWREVAPSSLVSVVKNEVTGDYVNKDEVSLLPIVEDAFWG</sequence>
<protein>
    <submittedName>
        <fullName evidence="1">Protein required for attachment to host cells</fullName>
    </submittedName>
</protein>
<dbReference type="EMBL" id="FZQA01000007">
    <property type="protein sequence ID" value="SNT75215.1"/>
    <property type="molecule type" value="Genomic_DNA"/>
</dbReference>
<evidence type="ECO:0000313" key="1">
    <source>
        <dbReference type="EMBL" id="SNT75215.1"/>
    </source>
</evidence>
<evidence type="ECO:0000313" key="2">
    <source>
        <dbReference type="Proteomes" id="UP000198346"/>
    </source>
</evidence>
<dbReference type="Proteomes" id="UP000198346">
    <property type="component" value="Unassembled WGS sequence"/>
</dbReference>
<dbReference type="OrthoDB" id="9812459at2"/>
<keyword evidence="2" id="KW-1185">Reference proteome</keyword>
<proteinExistence type="predicted"/>
<name>A0A239PY80_9PROT</name>
<reference evidence="1 2" key="1">
    <citation type="submission" date="2017-07" db="EMBL/GenBank/DDBJ databases">
        <authorList>
            <person name="Sun Z.S."/>
            <person name="Albrecht U."/>
            <person name="Echele G."/>
            <person name="Lee C.C."/>
        </authorList>
    </citation>
    <scope>NUCLEOTIDE SEQUENCE [LARGE SCALE GENOMIC DNA]</scope>
    <source>
        <strain evidence="1 2">CGMCC 1.12710</strain>
    </source>
</reference>